<evidence type="ECO:0000313" key="5">
    <source>
        <dbReference type="Proteomes" id="UP000728032"/>
    </source>
</evidence>
<evidence type="ECO:0000313" key="4">
    <source>
        <dbReference type="EMBL" id="CAD7640600.1"/>
    </source>
</evidence>
<dbReference type="PANTHER" id="PTHR43048:SF3">
    <property type="entry name" value="METHYLMALONYL-COA EPIMERASE, MITOCHONDRIAL"/>
    <property type="match status" value="1"/>
</dbReference>
<dbReference type="NCBIfam" id="TIGR03081">
    <property type="entry name" value="metmalonyl_epim"/>
    <property type="match status" value="1"/>
</dbReference>
<dbReference type="SUPFAM" id="SSF54593">
    <property type="entry name" value="Glyoxalase/Bleomycin resistance protein/Dihydroxybiphenyl dioxygenase"/>
    <property type="match status" value="1"/>
</dbReference>
<dbReference type="OrthoDB" id="16820at2759"/>
<accession>A0A7R9LF83</accession>
<gene>
    <name evidence="4" type="ORF">ONB1V03_LOCUS2648</name>
</gene>
<proteinExistence type="inferred from homology"/>
<keyword evidence="5" id="KW-1185">Reference proteome</keyword>
<dbReference type="GO" id="GO:0046872">
    <property type="term" value="F:metal ion binding"/>
    <property type="evidence" value="ECO:0007669"/>
    <property type="project" value="UniProtKB-KW"/>
</dbReference>
<dbReference type="EMBL" id="CAJPVJ010000644">
    <property type="protein sequence ID" value="CAG2163064.1"/>
    <property type="molecule type" value="Genomic_DNA"/>
</dbReference>
<organism evidence="4">
    <name type="scientific">Oppiella nova</name>
    <dbReference type="NCBI Taxonomy" id="334625"/>
    <lineage>
        <taxon>Eukaryota</taxon>
        <taxon>Metazoa</taxon>
        <taxon>Ecdysozoa</taxon>
        <taxon>Arthropoda</taxon>
        <taxon>Chelicerata</taxon>
        <taxon>Arachnida</taxon>
        <taxon>Acari</taxon>
        <taxon>Acariformes</taxon>
        <taxon>Sarcoptiformes</taxon>
        <taxon>Oribatida</taxon>
        <taxon>Brachypylina</taxon>
        <taxon>Oppioidea</taxon>
        <taxon>Oppiidae</taxon>
        <taxon>Oppiella</taxon>
    </lineage>
</organism>
<dbReference type="Gene3D" id="3.10.180.10">
    <property type="entry name" value="2,3-Dihydroxybiphenyl 1,2-Dioxygenase, domain 1"/>
    <property type="match status" value="1"/>
</dbReference>
<sequence length="209" mass="23100">MSYLPFLMKNSLRLFVPKTNHKICVQFLSQDNAKKWRVVGLNHIAIATNDVGKGSVLFRDVFHMKTSATNAQPDHGVNTVFVDANNTKVVPMMSAKDPDVFHMKTSATNAQPDHGVNTVFVDANNTKVELLDPIGGNKSPIWSYLQKNTNGGIHHICLDVDDIYAAIDDLKSRGIRLLSESPKTGAHGKDVIFLHPKDCNGVLIELQQK</sequence>
<dbReference type="PROSITE" id="PS51819">
    <property type="entry name" value="VOC"/>
    <property type="match status" value="1"/>
</dbReference>
<dbReference type="Proteomes" id="UP000728032">
    <property type="component" value="Unassembled WGS sequence"/>
</dbReference>
<name>A0A7R9LF83_9ACAR</name>
<dbReference type="InterPro" id="IPR029068">
    <property type="entry name" value="Glyas_Bleomycin-R_OHBP_Dase"/>
</dbReference>
<dbReference type="AlphaFoldDB" id="A0A7R9LF83"/>
<dbReference type="GO" id="GO:0005739">
    <property type="term" value="C:mitochondrion"/>
    <property type="evidence" value="ECO:0007669"/>
    <property type="project" value="TreeGrafter"/>
</dbReference>
<dbReference type="Pfam" id="PF13669">
    <property type="entry name" value="Glyoxalase_4"/>
    <property type="match status" value="1"/>
</dbReference>
<dbReference type="InterPro" id="IPR017515">
    <property type="entry name" value="MeMalonyl-CoA_epimerase"/>
</dbReference>
<protein>
    <recommendedName>
        <fullName evidence="3">VOC domain-containing protein</fullName>
    </recommendedName>
</protein>
<reference evidence="4" key="1">
    <citation type="submission" date="2020-11" db="EMBL/GenBank/DDBJ databases">
        <authorList>
            <person name="Tran Van P."/>
        </authorList>
    </citation>
    <scope>NUCLEOTIDE SEQUENCE</scope>
</reference>
<dbReference type="InterPro" id="IPR037523">
    <property type="entry name" value="VOC_core"/>
</dbReference>
<keyword evidence="2" id="KW-0479">Metal-binding</keyword>
<dbReference type="GO" id="GO:0046491">
    <property type="term" value="P:L-methylmalonyl-CoA metabolic process"/>
    <property type="evidence" value="ECO:0007669"/>
    <property type="project" value="TreeGrafter"/>
</dbReference>
<evidence type="ECO:0000256" key="2">
    <source>
        <dbReference type="ARBA" id="ARBA00022723"/>
    </source>
</evidence>
<dbReference type="CDD" id="cd07249">
    <property type="entry name" value="MMCE"/>
    <property type="match status" value="1"/>
</dbReference>
<dbReference type="GO" id="GO:0004493">
    <property type="term" value="F:methylmalonyl-CoA epimerase activity"/>
    <property type="evidence" value="ECO:0007669"/>
    <property type="project" value="TreeGrafter"/>
</dbReference>
<dbReference type="EMBL" id="OC915469">
    <property type="protein sequence ID" value="CAD7640600.1"/>
    <property type="molecule type" value="Genomic_DNA"/>
</dbReference>
<evidence type="ECO:0000256" key="1">
    <source>
        <dbReference type="ARBA" id="ARBA00009308"/>
    </source>
</evidence>
<evidence type="ECO:0000259" key="3">
    <source>
        <dbReference type="PROSITE" id="PS51819"/>
    </source>
</evidence>
<dbReference type="InterPro" id="IPR051785">
    <property type="entry name" value="MMCE/EMCE_epimerase"/>
</dbReference>
<dbReference type="PANTHER" id="PTHR43048">
    <property type="entry name" value="METHYLMALONYL-COA EPIMERASE"/>
    <property type="match status" value="1"/>
</dbReference>
<comment type="similarity">
    <text evidence="1">Belongs to the methylmalonyl-CoA epimerase family.</text>
</comment>
<feature type="domain" description="VOC" evidence="3">
    <location>
        <begin position="40"/>
        <end position="209"/>
    </location>
</feature>